<evidence type="ECO:0000256" key="1">
    <source>
        <dbReference type="ARBA" id="ARBA00023002"/>
    </source>
</evidence>
<evidence type="ECO:0000259" key="5">
    <source>
        <dbReference type="Pfam" id="PF01625"/>
    </source>
</evidence>
<dbReference type="SUPFAM" id="SSF55068">
    <property type="entry name" value="Peptide methionine sulfoxide reductase"/>
    <property type="match status" value="1"/>
</dbReference>
<dbReference type="EC" id="1.8.4.11" evidence="4"/>
<keyword evidence="7" id="KW-1185">Reference proteome</keyword>
<dbReference type="PANTHER" id="PTHR43774">
    <property type="entry name" value="PEPTIDE METHIONINE SULFOXIDE REDUCTASE"/>
    <property type="match status" value="1"/>
</dbReference>
<dbReference type="AlphaFoldDB" id="A0A5B8A3X5"/>
<evidence type="ECO:0000256" key="3">
    <source>
        <dbReference type="ARBA" id="ARBA00048782"/>
    </source>
</evidence>
<comment type="catalytic activity">
    <reaction evidence="2 4">
        <text>L-methionyl-[protein] + [thioredoxin]-disulfide + H2O = L-methionyl-(S)-S-oxide-[protein] + [thioredoxin]-dithiol</text>
        <dbReference type="Rhea" id="RHEA:14217"/>
        <dbReference type="Rhea" id="RHEA-COMP:10698"/>
        <dbReference type="Rhea" id="RHEA-COMP:10700"/>
        <dbReference type="Rhea" id="RHEA-COMP:12313"/>
        <dbReference type="Rhea" id="RHEA-COMP:12315"/>
        <dbReference type="ChEBI" id="CHEBI:15377"/>
        <dbReference type="ChEBI" id="CHEBI:16044"/>
        <dbReference type="ChEBI" id="CHEBI:29950"/>
        <dbReference type="ChEBI" id="CHEBI:44120"/>
        <dbReference type="ChEBI" id="CHEBI:50058"/>
        <dbReference type="EC" id="1.8.4.11"/>
    </reaction>
</comment>
<proteinExistence type="inferred from homology"/>
<dbReference type="GO" id="GO:0033744">
    <property type="term" value="F:L-methionine:thioredoxin-disulfide S-oxidoreductase activity"/>
    <property type="evidence" value="ECO:0007669"/>
    <property type="project" value="RHEA"/>
</dbReference>
<dbReference type="InterPro" id="IPR036509">
    <property type="entry name" value="Met_Sox_Rdtase_MsrA_sf"/>
</dbReference>
<feature type="active site" evidence="4">
    <location>
        <position position="10"/>
    </location>
</feature>
<dbReference type="Proteomes" id="UP000305398">
    <property type="component" value="Chromosome"/>
</dbReference>
<comment type="function">
    <text evidence="4">Has an important function as a repair enzyme for proteins that have been inactivated by oxidation. Catalyzes the reversible oxidation-reduction of methionine sulfoxide in proteins to methionine.</text>
</comment>
<dbReference type="NCBIfam" id="TIGR00401">
    <property type="entry name" value="msrA"/>
    <property type="match status" value="1"/>
</dbReference>
<feature type="domain" description="Peptide methionine sulphoxide reductase MsrA" evidence="5">
    <location>
        <begin position="3"/>
        <end position="156"/>
    </location>
</feature>
<accession>A0A5B8A3X5</accession>
<dbReference type="Pfam" id="PF01625">
    <property type="entry name" value="PMSR"/>
    <property type="match status" value="1"/>
</dbReference>
<gene>
    <name evidence="4 6" type="primary">msrA</name>
    <name evidence="6" type="ORF">FHG12_19065</name>
</gene>
<protein>
    <recommendedName>
        <fullName evidence="4">Peptide methionine sulfoxide reductase MsrA</fullName>
        <shortName evidence="4">Protein-methionine-S-oxide reductase</shortName>
        <ecNumber evidence="4">1.8.4.11</ecNumber>
    </recommendedName>
    <alternativeName>
        <fullName evidence="4">Peptide-methionine (S)-S-oxide reductase</fullName>
        <shortName evidence="4">Peptide Met(O) reductase</shortName>
    </alternativeName>
</protein>
<comment type="catalytic activity">
    <reaction evidence="3 4">
        <text>[thioredoxin]-disulfide + L-methionine + H2O = L-methionine (S)-S-oxide + [thioredoxin]-dithiol</text>
        <dbReference type="Rhea" id="RHEA:19993"/>
        <dbReference type="Rhea" id="RHEA-COMP:10698"/>
        <dbReference type="Rhea" id="RHEA-COMP:10700"/>
        <dbReference type="ChEBI" id="CHEBI:15377"/>
        <dbReference type="ChEBI" id="CHEBI:29950"/>
        <dbReference type="ChEBI" id="CHEBI:50058"/>
        <dbReference type="ChEBI" id="CHEBI:57844"/>
        <dbReference type="ChEBI" id="CHEBI:58772"/>
        <dbReference type="EC" id="1.8.4.11"/>
    </reaction>
</comment>
<dbReference type="Gene3D" id="3.30.1060.10">
    <property type="entry name" value="Peptide methionine sulphoxide reductase MsrA"/>
    <property type="match status" value="1"/>
</dbReference>
<dbReference type="RefSeq" id="WP_139517302.1">
    <property type="nucleotide sequence ID" value="NZ_CP040896.1"/>
</dbReference>
<dbReference type="OrthoDB" id="4174719at2"/>
<comment type="similarity">
    <text evidence="4">Belongs to the MsrA Met sulfoxide reductase family.</text>
</comment>
<dbReference type="GO" id="GO:0008113">
    <property type="term" value="F:peptide-methionine (S)-S-oxide reductase activity"/>
    <property type="evidence" value="ECO:0007669"/>
    <property type="project" value="UniProtKB-UniRule"/>
</dbReference>
<sequence length="180" mass="20469">MEQATFGAGCFWCVEAVFQNLNGVEKVVSGYTGGRIANPTYKEVCSGLTGHNEVAQITFDPAVISFEELLEVFWKTHDPTSLNRQGNDVGTQYRSGIYYHNDEQRRIAEEYKQKLNDAHAFEKPIVTEILPLTAFYPAEDYHQNYFNQNGNQPYCQFVVKPKVDKVRQVFGEKLKATAKS</sequence>
<dbReference type="EMBL" id="CP040896">
    <property type="protein sequence ID" value="QDA62071.1"/>
    <property type="molecule type" value="Genomic_DNA"/>
</dbReference>
<reference evidence="6 7" key="1">
    <citation type="submission" date="2019-06" db="EMBL/GenBank/DDBJ databases">
        <authorList>
            <person name="Srinivasan S."/>
        </authorList>
    </citation>
    <scope>NUCLEOTIDE SEQUENCE [LARGE SCALE GENOMIC DNA]</scope>
    <source>
        <strain evidence="6 7">17J68-5</strain>
    </source>
</reference>
<dbReference type="HAMAP" id="MF_01401">
    <property type="entry name" value="MsrA"/>
    <property type="match status" value="1"/>
</dbReference>
<evidence type="ECO:0000313" key="7">
    <source>
        <dbReference type="Proteomes" id="UP000305398"/>
    </source>
</evidence>
<dbReference type="PANTHER" id="PTHR43774:SF1">
    <property type="entry name" value="PEPTIDE METHIONINE SULFOXIDE REDUCTASE MSRA 2"/>
    <property type="match status" value="1"/>
</dbReference>
<dbReference type="KEGG" id="hyj:FHG12_19065"/>
<evidence type="ECO:0000313" key="6">
    <source>
        <dbReference type="EMBL" id="QDA62071.1"/>
    </source>
</evidence>
<keyword evidence="1 4" id="KW-0560">Oxidoreductase</keyword>
<name>A0A5B8A3X5_9BACT</name>
<dbReference type="InterPro" id="IPR002569">
    <property type="entry name" value="Met_Sox_Rdtase_MsrA_dom"/>
</dbReference>
<evidence type="ECO:0000256" key="2">
    <source>
        <dbReference type="ARBA" id="ARBA00047806"/>
    </source>
</evidence>
<organism evidence="6 7">
    <name type="scientific">Hymenobacter jejuensis</name>
    <dbReference type="NCBI Taxonomy" id="2502781"/>
    <lineage>
        <taxon>Bacteria</taxon>
        <taxon>Pseudomonadati</taxon>
        <taxon>Bacteroidota</taxon>
        <taxon>Cytophagia</taxon>
        <taxon>Cytophagales</taxon>
        <taxon>Hymenobacteraceae</taxon>
        <taxon>Hymenobacter</taxon>
    </lineage>
</organism>
<evidence type="ECO:0000256" key="4">
    <source>
        <dbReference type="HAMAP-Rule" id="MF_01401"/>
    </source>
</evidence>